<dbReference type="EMBL" id="VXIV02003516">
    <property type="protein sequence ID" value="KAF6016542.1"/>
    <property type="molecule type" value="Genomic_DNA"/>
</dbReference>
<dbReference type="Gene3D" id="2.120.10.30">
    <property type="entry name" value="TolB, C-terminal domain"/>
    <property type="match status" value="1"/>
</dbReference>
<feature type="compositionally biased region" description="Polar residues" evidence="1">
    <location>
        <begin position="357"/>
        <end position="370"/>
    </location>
</feature>
<keyword evidence="4" id="KW-1185">Reference proteome</keyword>
<feature type="region of interest" description="Disordered" evidence="1">
    <location>
        <begin position="1844"/>
        <end position="1876"/>
    </location>
</feature>
<comment type="caution">
    <text evidence="3">The sequence shown here is derived from an EMBL/GenBank/DDBJ whole genome shotgun (WGS) entry which is preliminary data.</text>
</comment>
<accession>A0A7J7IRG2</accession>
<sequence length="2102" mass="229357">MASQCPHIVFRNTSYEFSMNKLNISHPESQITHFEYDQMLYGNVLYSTTTSIYSLNRDHSSSMDVLPSFSFTQLTSFTQINRTHLVLLEISKHCLQVIDRQNQLLKPPIGSCHNSGYENGGFAAAKFSRLLDVIQLRSYSLLVGDFFNRAVRLVDLQSNQVSTFADVYIDFPLALALDPKARNLFVSTTDNVLMINVASRTKTRLSLQPHHQVGGIFKSPMSLAAVTDDLVLVADTENTVLKLINVTSQHAFTIQTKQKLASPPKSISILRSCQGILVGDKTGSIHHIHHDGLSNFQKPSLLKTILSFVSGIFGGSNSKPEVLSTSTASSDYKALVSKSVSSAQVVPVASTSPSPINSPSAVENTTSARSNGTVSNEKLAYYYTETDAYQYTISTVDSSLNISELTKENNYTSFSSVRTEPPPSASDSVNESVAVNEFHTSNALNKNLRSLTTFEITRSLSQSDKSYFSTAEPETPRTENMTSQFEVEEKNTLPQTWSPATNDLVTKDYLKLIMTNYTRRHGNYSRTTPILVPTRSQTLETTQDVITPYFSGSSISTDMDWTSSKVRIGNPPTTSNLSENLSVTAGSTQLNENVTVTMETVSPAVLNSTASFATFNQSSFSLDKSSSTLSHILSSTQKVSPQGTPNASSLQSFEKTPTTTILPRILTDGRTHPTTNFTEQEHSTKVMSKEKTENQAPYQSTTTNIDHSLSSVQMHSLLSSTSQSPITEEDPNTTRFWHQIPPTSNSATAIPTSTKTSPKLLPVLKTTKPSQVSESMPKLTHQIVTFSNITSLNSSFSMMHSQSTMNSSLPKIAPESPRTVSLLQTEASSLLTPQNNKENAYGTTTNHILLSIQESESAKSTKVINGISLLTQDGKEQPTMRSFVSTTYSNVPSSSTLSSLKSTETDVELTTQKFINITTLDQTTLLPTEDKSISKTVTTLSSESLPTTSVLNKGLIERNTISSVNVKKSSVHYLTDQPGLEQDITQSLVTSTATNEVSTKPFSLQESSTHSWEVVPNVPKKSTNFNIKTTNTKANKLSQTSYFQSTKVNLHPTPTGDILEVADKSTISSQNISEAEIVTALPVRVTTTNSGIGNTERAEPALYAFVTSPLPSFKTTGFKQLYTSTLSKKESSNNLKIMTALPELSMAASTDTIDTKSTRPSLTKSLQNNLKTSRSPKIEPTMSRFFTKFSSSQELPTNKQRDVTALPALFTLNSTTSVELKSELFHSQSTPYRFTATSLLTPKPTTLNLPNNSTSLPSRLGTTSLPEQSVVTGLTAITPSTKPTQTKSFSHTLTPSLKTTAFKLFNESIFSTQDQRTTTSEVVTDLPKLLMTTGTKSSNLTNTKTGYLMNTFKTTSLSPPFKTTTSQLSHKSFALSNKQATNEFKLVTESPVLPASTSTEADARSTSPAKTDSPLSSSTAEATFKLTSLKPYNTSISSSQQINTNGSEIGANTQEFSTVTSTKAIDANKMGFYQTKPLRSTLETVLSSSFSTTISEIFDKPSSSQKMDTKTLKIATAPPRQSTTVGTKTFDAEKTKLVQPTYTFVTTSLPFKTTALKLLHEPTSSTSEPSTSKLEPGRSLPKWPMLSTATTIDLTATQLAQTQYSQSISKNSSWYIFKYFTVNKPTSVFQESTTNKSGVSTALPELSMMTDTKTVDSTNTEPETSVDPMKSSLFPTLKMTTSTPSDSFVSQKPSSSLTKVFSNLPESPTTTSTISIDIHTKIAKTELFQKLVKTTTLPIFKMTTSKLPINNIFDLTPMPKKPNTTLNNQTSNNQLKLYDSKSIPTLNLSNDQSLVTTLKTAETSSRKPTIGFTNSMTTALFTLLAKHSKFHNTENLSLTGVTTLHQSTDKESNTSVFRRTEVSEQLSKHEKTTLQSPSTYERSTLFSLAYLFKTTQNGVESTTSKTNQRGFTVTTKSLGQTELSNNGVTTVSFTQLTSGKKSPATKIQGLSTAGPTLDKPILKEPNKASEAKEDENITSGEVREYAVPAENSESLNVTILASVSVVVLGLIIITILVVVAIVCTRNSRINCCQKQDMITSHLEQGLPNKDSTPTLYERAEENIYAEIDYSAVVMADEAYSIPIPAVSPPQPPPRNLHPPADT</sequence>
<dbReference type="InterPro" id="IPR011042">
    <property type="entry name" value="6-blade_b-propeller_TolB-like"/>
</dbReference>
<protein>
    <submittedName>
        <fullName evidence="3">Uncharacterized protein</fullName>
    </submittedName>
</protein>
<dbReference type="SUPFAM" id="SSF101898">
    <property type="entry name" value="NHL repeat"/>
    <property type="match status" value="1"/>
</dbReference>
<feature type="compositionally biased region" description="Low complexity" evidence="1">
    <location>
        <begin position="1561"/>
        <end position="1572"/>
    </location>
</feature>
<feature type="region of interest" description="Disordered" evidence="1">
    <location>
        <begin position="349"/>
        <end position="370"/>
    </location>
</feature>
<dbReference type="Proteomes" id="UP000593567">
    <property type="component" value="Unassembled WGS sequence"/>
</dbReference>
<keyword evidence="2" id="KW-0472">Membrane</keyword>
<gene>
    <name evidence="3" type="ORF">EB796_025154</name>
</gene>
<feature type="region of interest" description="Disordered" evidence="1">
    <location>
        <begin position="1391"/>
        <end position="1418"/>
    </location>
</feature>
<evidence type="ECO:0000313" key="4">
    <source>
        <dbReference type="Proteomes" id="UP000593567"/>
    </source>
</evidence>
<proteinExistence type="predicted"/>
<evidence type="ECO:0000256" key="1">
    <source>
        <dbReference type="SAM" id="MobiDB-lite"/>
    </source>
</evidence>
<reference evidence="3" key="1">
    <citation type="submission" date="2020-06" db="EMBL/GenBank/DDBJ databases">
        <title>Draft genome of Bugula neritina, a colonial animal packing powerful symbionts and potential medicines.</title>
        <authorList>
            <person name="Rayko M."/>
        </authorList>
    </citation>
    <scope>NUCLEOTIDE SEQUENCE [LARGE SCALE GENOMIC DNA]</scope>
    <source>
        <strain evidence="3">Kwan_BN1</strain>
    </source>
</reference>
<feature type="region of interest" description="Disordered" evidence="1">
    <location>
        <begin position="1243"/>
        <end position="1262"/>
    </location>
</feature>
<feature type="region of interest" description="Disordered" evidence="1">
    <location>
        <begin position="1560"/>
        <end position="1580"/>
    </location>
</feature>
<feature type="region of interest" description="Disordered" evidence="1">
    <location>
        <begin position="1944"/>
        <end position="1979"/>
    </location>
</feature>
<feature type="compositionally biased region" description="Polar residues" evidence="1">
    <location>
        <begin position="1395"/>
        <end position="1418"/>
    </location>
</feature>
<evidence type="ECO:0000256" key="2">
    <source>
        <dbReference type="SAM" id="Phobius"/>
    </source>
</evidence>
<keyword evidence="2" id="KW-1133">Transmembrane helix</keyword>
<feature type="region of interest" description="Disordered" evidence="1">
    <location>
        <begin position="667"/>
        <end position="699"/>
    </location>
</feature>
<feature type="transmembrane region" description="Helical" evidence="2">
    <location>
        <begin position="1999"/>
        <end position="2024"/>
    </location>
</feature>
<name>A0A7J7IRG2_BUGNE</name>
<feature type="compositionally biased region" description="Low complexity" evidence="1">
    <location>
        <begin position="1243"/>
        <end position="1258"/>
    </location>
</feature>
<feature type="compositionally biased region" description="Basic and acidic residues" evidence="1">
    <location>
        <begin position="679"/>
        <end position="693"/>
    </location>
</feature>
<feature type="compositionally biased region" description="Basic and acidic residues" evidence="1">
    <location>
        <begin position="1960"/>
        <end position="1975"/>
    </location>
</feature>
<organism evidence="3 4">
    <name type="scientific">Bugula neritina</name>
    <name type="common">Brown bryozoan</name>
    <name type="synonym">Sertularia neritina</name>
    <dbReference type="NCBI Taxonomy" id="10212"/>
    <lineage>
        <taxon>Eukaryota</taxon>
        <taxon>Metazoa</taxon>
        <taxon>Spiralia</taxon>
        <taxon>Lophotrochozoa</taxon>
        <taxon>Bryozoa</taxon>
        <taxon>Gymnolaemata</taxon>
        <taxon>Cheilostomatida</taxon>
        <taxon>Flustrina</taxon>
        <taxon>Buguloidea</taxon>
        <taxon>Bugulidae</taxon>
        <taxon>Bugula</taxon>
    </lineage>
</organism>
<evidence type="ECO:0000313" key="3">
    <source>
        <dbReference type="EMBL" id="KAF6016542.1"/>
    </source>
</evidence>
<keyword evidence="2" id="KW-0812">Transmembrane</keyword>
<feature type="compositionally biased region" description="Basic and acidic residues" evidence="1">
    <location>
        <begin position="1847"/>
        <end position="1872"/>
    </location>
</feature>